<gene>
    <name evidence="1" type="ORF">TT172_LOCUS3474</name>
</gene>
<organism evidence="1 2">
    <name type="scientific">Thermothielavioides terrestris</name>
    <dbReference type="NCBI Taxonomy" id="2587410"/>
    <lineage>
        <taxon>Eukaryota</taxon>
        <taxon>Fungi</taxon>
        <taxon>Dikarya</taxon>
        <taxon>Ascomycota</taxon>
        <taxon>Pezizomycotina</taxon>
        <taxon>Sordariomycetes</taxon>
        <taxon>Sordariomycetidae</taxon>
        <taxon>Sordariales</taxon>
        <taxon>Chaetomiaceae</taxon>
        <taxon>Thermothielavioides</taxon>
    </lineage>
</organism>
<evidence type="ECO:0000313" key="2">
    <source>
        <dbReference type="Proteomes" id="UP000289323"/>
    </source>
</evidence>
<proteinExistence type="predicted"/>
<sequence length="14" mass="1622">MKRRLSSIVHAVPQ</sequence>
<dbReference type="EMBL" id="OUUZ01000008">
    <property type="protein sequence ID" value="SPQ21055.1"/>
    <property type="molecule type" value="Genomic_DNA"/>
</dbReference>
<protein>
    <submittedName>
        <fullName evidence="1">E1103bd5-5dac-4f39-967c-1bbdf1318431</fullName>
    </submittedName>
</protein>
<name>A0A446BF13_9PEZI</name>
<dbReference type="Proteomes" id="UP000289323">
    <property type="component" value="Unassembled WGS sequence"/>
</dbReference>
<reference evidence="1 2" key="1">
    <citation type="submission" date="2018-04" db="EMBL/GenBank/DDBJ databases">
        <authorList>
            <person name="Huttner S."/>
            <person name="Dainat J."/>
        </authorList>
    </citation>
    <scope>NUCLEOTIDE SEQUENCE [LARGE SCALE GENOMIC DNA]</scope>
</reference>
<evidence type="ECO:0000313" key="1">
    <source>
        <dbReference type="EMBL" id="SPQ21055.1"/>
    </source>
</evidence>
<accession>A0A446BF13</accession>